<dbReference type="Gene3D" id="2.20.25.110">
    <property type="entry name" value="S-adenosyl-L-methionine-dependent methyltransferases"/>
    <property type="match status" value="1"/>
</dbReference>
<protein>
    <submittedName>
        <fullName evidence="5">Class I SAM-dependent methyltransferase</fullName>
    </submittedName>
</protein>
<keyword evidence="1 5" id="KW-0489">Methyltransferase</keyword>
<dbReference type="InterPro" id="IPR029063">
    <property type="entry name" value="SAM-dependent_MTases_sf"/>
</dbReference>
<name>A0ABT0JVH2_9ACTN</name>
<proteinExistence type="predicted"/>
<evidence type="ECO:0000313" key="6">
    <source>
        <dbReference type="Proteomes" id="UP001201873"/>
    </source>
</evidence>
<dbReference type="GO" id="GO:0032259">
    <property type="term" value="P:methylation"/>
    <property type="evidence" value="ECO:0007669"/>
    <property type="project" value="UniProtKB-KW"/>
</dbReference>
<reference evidence="5 6" key="1">
    <citation type="submission" date="2022-04" db="EMBL/GenBank/DDBJ databases">
        <title>Genome diversity in the genus Frankia.</title>
        <authorList>
            <person name="Carlos-Shanley C."/>
            <person name="Hahn D."/>
        </authorList>
    </citation>
    <scope>NUCLEOTIDE SEQUENCE [LARGE SCALE GENOMIC DNA]</scope>
    <source>
        <strain evidence="5 6">Ag45/Mut15</strain>
    </source>
</reference>
<dbReference type="Proteomes" id="UP001201873">
    <property type="component" value="Unassembled WGS sequence"/>
</dbReference>
<dbReference type="SUPFAM" id="SSF53335">
    <property type="entry name" value="S-adenosyl-L-methionine-dependent methyltransferases"/>
    <property type="match status" value="1"/>
</dbReference>
<keyword evidence="6" id="KW-1185">Reference proteome</keyword>
<organism evidence="5 6">
    <name type="scientific">Frankia umida</name>
    <dbReference type="NCBI Taxonomy" id="573489"/>
    <lineage>
        <taxon>Bacteria</taxon>
        <taxon>Bacillati</taxon>
        <taxon>Actinomycetota</taxon>
        <taxon>Actinomycetes</taxon>
        <taxon>Frankiales</taxon>
        <taxon>Frankiaceae</taxon>
        <taxon>Frankia</taxon>
    </lineage>
</organism>
<accession>A0ABT0JVH2</accession>
<dbReference type="EMBL" id="JALKFT010000005">
    <property type="protein sequence ID" value="MCK9875528.1"/>
    <property type="molecule type" value="Genomic_DNA"/>
</dbReference>
<evidence type="ECO:0000256" key="2">
    <source>
        <dbReference type="ARBA" id="ARBA00022679"/>
    </source>
</evidence>
<dbReference type="CDD" id="cd02440">
    <property type="entry name" value="AdoMet_MTases"/>
    <property type="match status" value="1"/>
</dbReference>
<feature type="domain" description="Methyltransferase" evidence="4">
    <location>
        <begin position="47"/>
        <end position="146"/>
    </location>
</feature>
<sequence>MDITTWYENFFSYLPNEFWRRVATPELTEADVAFIEARLGLPAGARILDAPCGSGRHSLALAARGFRVTGVDLSAEALDHARRVAASAEATANGNVVTFVRGDMRELGGLGVFDAAVCLGNSFGYFDTAGTRAFARALAAAVRPGGGLVIDVGAVAESMLPGFTGESHTMTTGDIEVEMSGSYDVARSRQTSRYRFVQGSRELRATALHHVRTSGHIGELLEEAGFTDLGRYGDSDGTPYTMGSARLLVTARRR</sequence>
<dbReference type="InterPro" id="IPR041698">
    <property type="entry name" value="Methyltransf_25"/>
</dbReference>
<keyword evidence="2" id="KW-0808">Transferase</keyword>
<keyword evidence="3" id="KW-0949">S-adenosyl-L-methionine</keyword>
<dbReference type="GO" id="GO:0008168">
    <property type="term" value="F:methyltransferase activity"/>
    <property type="evidence" value="ECO:0007669"/>
    <property type="project" value="UniProtKB-KW"/>
</dbReference>
<dbReference type="Pfam" id="PF13649">
    <property type="entry name" value="Methyltransf_25"/>
    <property type="match status" value="1"/>
</dbReference>
<evidence type="ECO:0000256" key="1">
    <source>
        <dbReference type="ARBA" id="ARBA00022603"/>
    </source>
</evidence>
<evidence type="ECO:0000256" key="3">
    <source>
        <dbReference type="ARBA" id="ARBA00022691"/>
    </source>
</evidence>
<dbReference type="RefSeq" id="WP_248823968.1">
    <property type="nucleotide sequence ID" value="NZ_JALKFT010000005.1"/>
</dbReference>
<dbReference type="Gene3D" id="3.40.50.150">
    <property type="entry name" value="Vaccinia Virus protein VP39"/>
    <property type="match status" value="1"/>
</dbReference>
<evidence type="ECO:0000313" key="5">
    <source>
        <dbReference type="EMBL" id="MCK9875528.1"/>
    </source>
</evidence>
<dbReference type="PANTHER" id="PTHR43464:SF19">
    <property type="entry name" value="UBIQUINONE BIOSYNTHESIS O-METHYLTRANSFERASE, MITOCHONDRIAL"/>
    <property type="match status" value="1"/>
</dbReference>
<comment type="caution">
    <text evidence="5">The sequence shown here is derived from an EMBL/GenBank/DDBJ whole genome shotgun (WGS) entry which is preliminary data.</text>
</comment>
<evidence type="ECO:0000259" key="4">
    <source>
        <dbReference type="Pfam" id="PF13649"/>
    </source>
</evidence>
<gene>
    <name evidence="5" type="ORF">MXD59_07025</name>
</gene>
<dbReference type="PANTHER" id="PTHR43464">
    <property type="entry name" value="METHYLTRANSFERASE"/>
    <property type="match status" value="1"/>
</dbReference>